<evidence type="ECO:0008006" key="4">
    <source>
        <dbReference type="Google" id="ProtNLM"/>
    </source>
</evidence>
<name>A0A6N1V8Z2_9HYPH</name>
<feature type="signal peptide" evidence="1">
    <location>
        <begin position="1"/>
        <end position="28"/>
    </location>
</feature>
<reference evidence="2 3" key="1">
    <citation type="submission" date="2020-06" db="EMBL/GenBank/DDBJ databases">
        <title>Oricola thermophila sp. nov. isolated from a tidal sediments.</title>
        <authorList>
            <person name="Kwon K.K."/>
            <person name="Yang S.-H."/>
            <person name="Park M.-J."/>
        </authorList>
    </citation>
    <scope>NUCLEOTIDE SEQUENCE [LARGE SCALE GENOMIC DNA]</scope>
    <source>
        <strain evidence="2 3">MEBiC13590</strain>
    </source>
</reference>
<gene>
    <name evidence="2" type="ORF">HTY61_02605</name>
</gene>
<protein>
    <recommendedName>
        <fullName evidence="4">DUF11 domain-containing protein</fullName>
    </recommendedName>
</protein>
<proteinExistence type="predicted"/>
<dbReference type="AlphaFoldDB" id="A0A6N1V8Z2"/>
<dbReference type="RefSeq" id="WP_175275331.1">
    <property type="nucleotide sequence ID" value="NZ_CP054836.1"/>
</dbReference>
<organism evidence="2 3">
    <name type="scientific">Oricola thermophila</name>
    <dbReference type="NCBI Taxonomy" id="2742145"/>
    <lineage>
        <taxon>Bacteria</taxon>
        <taxon>Pseudomonadati</taxon>
        <taxon>Pseudomonadota</taxon>
        <taxon>Alphaproteobacteria</taxon>
        <taxon>Hyphomicrobiales</taxon>
        <taxon>Ahrensiaceae</taxon>
        <taxon>Oricola</taxon>
    </lineage>
</organism>
<feature type="chain" id="PRO_5027089369" description="DUF11 domain-containing protein" evidence="1">
    <location>
        <begin position="29"/>
        <end position="515"/>
    </location>
</feature>
<sequence length="515" mass="54098">MNRPDRCRLVAFLLSAIALLASAGPAWAEITSSAAASGRYRGENIVSNRAALSIEVEPASPALAVRVDGSYDDGDGVAGKSVGDTVQLDITVENTGDTGMDGIAVTLALEQDGEALGLVEPPRLVAGDDSNPGVLDRDETWHFQAHYPIAFPELRRSGPIIASAAVSGLGSGRSVTASSQTSVELPPLQGIDPHLISLSHAATRLEAQPGELVEYALTVGNRSDRVLAVRLSAQLGDGIEYVADAGAEGEARPVPSEDGRGLDFGTVQVASASSVTIRYAGRVSGDVADGYRVNDAAISDPRTGLLLAPTARATVGTGSVSRSNCRGIAVHVFDDRNRNGVHDAGEAGIPGVRVLMEGGPTLTTGPDGRFVSPCEPVSPLASVEMRLLLDERTLPKGHYATTANPEHVRIGRGETARIAFGAAAARVIRLDLNAAAFLHESSRPDQRTIDGIARLISILGQERSILRLTYHAHREPVERVESRLAAVRKTVLDYWTASGGAYDLDIDARIVLNDG</sequence>
<dbReference type="SUPFAM" id="SSF117074">
    <property type="entry name" value="Hypothetical protein PA1324"/>
    <property type="match status" value="1"/>
</dbReference>
<dbReference type="EMBL" id="CP054836">
    <property type="protein sequence ID" value="QKV17434.1"/>
    <property type="molecule type" value="Genomic_DNA"/>
</dbReference>
<evidence type="ECO:0000313" key="3">
    <source>
        <dbReference type="Proteomes" id="UP000509367"/>
    </source>
</evidence>
<keyword evidence="3" id="KW-1185">Reference proteome</keyword>
<evidence type="ECO:0000313" key="2">
    <source>
        <dbReference type="EMBL" id="QKV17434.1"/>
    </source>
</evidence>
<dbReference type="Proteomes" id="UP000509367">
    <property type="component" value="Chromosome"/>
</dbReference>
<dbReference type="Gene3D" id="2.60.40.10">
    <property type="entry name" value="Immunoglobulins"/>
    <property type="match status" value="1"/>
</dbReference>
<keyword evidence="1" id="KW-0732">Signal</keyword>
<dbReference type="KEGG" id="orm:HTY61_02605"/>
<evidence type="ECO:0000256" key="1">
    <source>
        <dbReference type="SAM" id="SignalP"/>
    </source>
</evidence>
<accession>A0A6N1V8Z2</accession>
<dbReference type="InterPro" id="IPR013783">
    <property type="entry name" value="Ig-like_fold"/>
</dbReference>